<evidence type="ECO:0000256" key="5">
    <source>
        <dbReference type="ARBA" id="ARBA00023002"/>
    </source>
</evidence>
<proteinExistence type="inferred from homology"/>
<feature type="binding site" evidence="8">
    <location>
        <position position="105"/>
    </location>
    <ligand>
        <name>shikimate</name>
        <dbReference type="ChEBI" id="CHEBI:36208"/>
    </ligand>
</feature>
<dbReference type="NCBIfam" id="NF001310">
    <property type="entry name" value="PRK00258.1-2"/>
    <property type="match status" value="1"/>
</dbReference>
<feature type="binding site" evidence="8">
    <location>
        <position position="249"/>
    </location>
    <ligand>
        <name>shikimate</name>
        <dbReference type="ChEBI" id="CHEBI:36208"/>
    </ligand>
</feature>
<feature type="binding site" evidence="8">
    <location>
        <position position="80"/>
    </location>
    <ligand>
        <name>NADP(+)</name>
        <dbReference type="ChEBI" id="CHEBI:58349"/>
    </ligand>
</feature>
<evidence type="ECO:0000256" key="6">
    <source>
        <dbReference type="ARBA" id="ARBA00023141"/>
    </source>
</evidence>
<dbReference type="InterPro" id="IPR011342">
    <property type="entry name" value="Shikimate_DH"/>
</dbReference>
<comment type="catalytic activity">
    <reaction evidence="7 8">
        <text>shikimate + NADP(+) = 3-dehydroshikimate + NADPH + H(+)</text>
        <dbReference type="Rhea" id="RHEA:17737"/>
        <dbReference type="ChEBI" id="CHEBI:15378"/>
        <dbReference type="ChEBI" id="CHEBI:16630"/>
        <dbReference type="ChEBI" id="CHEBI:36208"/>
        <dbReference type="ChEBI" id="CHEBI:57783"/>
        <dbReference type="ChEBI" id="CHEBI:58349"/>
        <dbReference type="EC" id="1.1.1.25"/>
    </reaction>
</comment>
<dbReference type="EMBL" id="AP019782">
    <property type="protein sequence ID" value="BBL72545.1"/>
    <property type="molecule type" value="Genomic_DNA"/>
</dbReference>
<dbReference type="FunFam" id="3.40.50.10860:FF:000006">
    <property type="entry name" value="Shikimate dehydrogenase (NADP(+))"/>
    <property type="match status" value="1"/>
</dbReference>
<sequence length="277" mass="29400">MKQPDRYAVFGHPIGHSKSPRIHGLFARQTGQDLEYSALDVPAEDFDGALDGFLRQGGQGLNCTIPLKELAWRRADRCSERARRAKAVNTLKREADGSLSGDNTDGVGLVRDLCGNLGLDLAGKRVLLLGAGGASRGILQPLLAERPHSLVIANRTVDKGEQLAGEFTELGAVSACGFADLAGRRFDIILNATAASLQGDLPPLPEDILAPGGACYDLAYGTSPTAFVLWGRAHGAAVSADGLGMLVEQAAEAFFIWRGVRPDTAPVIRLLSEERGF</sequence>
<evidence type="ECO:0000256" key="4">
    <source>
        <dbReference type="ARBA" id="ARBA00022857"/>
    </source>
</evidence>
<dbReference type="PANTHER" id="PTHR21089">
    <property type="entry name" value="SHIKIMATE DEHYDROGENASE"/>
    <property type="match status" value="1"/>
</dbReference>
<dbReference type="InterPro" id="IPR013708">
    <property type="entry name" value="Shikimate_DH-bd_N"/>
</dbReference>
<dbReference type="RefSeq" id="WP_221047622.1">
    <property type="nucleotide sequence ID" value="NZ_AP019782.1"/>
</dbReference>
<feature type="binding site" evidence="8">
    <location>
        <position position="242"/>
    </location>
    <ligand>
        <name>NADP(+)</name>
        <dbReference type="ChEBI" id="CHEBI:58349"/>
    </ligand>
</feature>
<keyword evidence="4 8" id="KW-0521">NADP</keyword>
<feature type="binding site" evidence="8">
    <location>
        <position position="89"/>
    </location>
    <ligand>
        <name>shikimate</name>
        <dbReference type="ChEBI" id="CHEBI:36208"/>
    </ligand>
</feature>
<feature type="binding site" evidence="8">
    <location>
        <begin position="130"/>
        <end position="134"/>
    </location>
    <ligand>
        <name>NADP(+)</name>
        <dbReference type="ChEBI" id="CHEBI:58349"/>
    </ligand>
</feature>
<dbReference type="InterPro" id="IPR041121">
    <property type="entry name" value="SDH_C"/>
</dbReference>
<feature type="domain" description="Shikimate dehydrogenase substrate binding N-terminal" evidence="10">
    <location>
        <begin position="9"/>
        <end position="91"/>
    </location>
</feature>
<feature type="domain" description="Quinate/shikimate 5-dehydrogenase/glutamyl-tRNA reductase" evidence="9">
    <location>
        <begin position="120"/>
        <end position="196"/>
    </location>
</feature>
<dbReference type="AlphaFoldDB" id="A0A8D4VR21"/>
<comment type="function">
    <text evidence="8">Involved in the biosynthesis of the chorismate, which leads to the biosynthesis of aromatic amino acids. Catalyzes the reversible NADPH linked reduction of 3-dehydroshikimate (DHSA) to yield shikimate (SA).</text>
</comment>
<dbReference type="NCBIfam" id="TIGR00507">
    <property type="entry name" value="aroE"/>
    <property type="match status" value="1"/>
</dbReference>
<dbReference type="PANTHER" id="PTHR21089:SF1">
    <property type="entry name" value="BIFUNCTIONAL 3-DEHYDROQUINATE DEHYDRATASE_SHIKIMATE DEHYDROGENASE, CHLOROPLASTIC"/>
    <property type="match status" value="1"/>
</dbReference>
<dbReference type="GO" id="GO:0009073">
    <property type="term" value="P:aromatic amino acid family biosynthetic process"/>
    <property type="evidence" value="ECO:0007669"/>
    <property type="project" value="UniProtKB-KW"/>
</dbReference>
<dbReference type="HAMAP" id="MF_00222">
    <property type="entry name" value="Shikimate_DH_AroE"/>
    <property type="match status" value="1"/>
</dbReference>
<protein>
    <recommendedName>
        <fullName evidence="2 8">Shikimate dehydrogenase (NADP(+))</fullName>
        <shortName evidence="8">SDH</shortName>
        <ecNumber evidence="2 8">1.1.1.25</ecNumber>
    </recommendedName>
</protein>
<dbReference type="GO" id="GO:0005829">
    <property type="term" value="C:cytosol"/>
    <property type="evidence" value="ECO:0007669"/>
    <property type="project" value="TreeGrafter"/>
</dbReference>
<dbReference type="InterPro" id="IPR006151">
    <property type="entry name" value="Shikm_DH/Glu-tRNA_Rdtase"/>
</dbReference>
<dbReference type="EC" id="1.1.1.25" evidence="2 8"/>
<evidence type="ECO:0000313" key="13">
    <source>
        <dbReference type="Proteomes" id="UP000824988"/>
    </source>
</evidence>
<dbReference type="GO" id="GO:0008652">
    <property type="term" value="P:amino acid biosynthetic process"/>
    <property type="evidence" value="ECO:0007669"/>
    <property type="project" value="UniProtKB-KW"/>
</dbReference>
<feature type="binding site" evidence="8">
    <location>
        <position position="64"/>
    </location>
    <ligand>
        <name>shikimate</name>
        <dbReference type="ChEBI" id="CHEBI:36208"/>
    </ligand>
</feature>
<evidence type="ECO:0000256" key="8">
    <source>
        <dbReference type="HAMAP-Rule" id="MF_00222"/>
    </source>
</evidence>
<evidence type="ECO:0000259" key="10">
    <source>
        <dbReference type="Pfam" id="PF08501"/>
    </source>
</evidence>
<accession>A0A8D4VR21</accession>
<comment type="subunit">
    <text evidence="8">Homodimer.</text>
</comment>
<reference evidence="12" key="1">
    <citation type="submission" date="2019-06" db="EMBL/GenBank/DDBJ databases">
        <title>Complete genome sequence of Methylogaea oryzae strain JCM16910.</title>
        <authorList>
            <person name="Asakawa S."/>
        </authorList>
    </citation>
    <scope>NUCLEOTIDE SEQUENCE</scope>
    <source>
        <strain evidence="12">E10</strain>
    </source>
</reference>
<dbReference type="Pfam" id="PF18317">
    <property type="entry name" value="SDH_C"/>
    <property type="match status" value="1"/>
</dbReference>
<feature type="binding site" evidence="8">
    <location>
        <position position="220"/>
    </location>
    <ligand>
        <name>shikimate</name>
        <dbReference type="ChEBI" id="CHEBI:36208"/>
    </ligand>
</feature>
<evidence type="ECO:0000256" key="3">
    <source>
        <dbReference type="ARBA" id="ARBA00022605"/>
    </source>
</evidence>
<comment type="pathway">
    <text evidence="1 8">Metabolic intermediate biosynthesis; chorismate biosynthesis; chorismate from D-erythrose 4-phosphate and phosphoenolpyruvate: step 4/7.</text>
</comment>
<dbReference type="Pfam" id="PF08501">
    <property type="entry name" value="Shikimate_dh_N"/>
    <property type="match status" value="1"/>
</dbReference>
<evidence type="ECO:0000256" key="7">
    <source>
        <dbReference type="ARBA" id="ARBA00049442"/>
    </source>
</evidence>
<feature type="binding site" evidence="8">
    <location>
        <begin position="17"/>
        <end position="19"/>
    </location>
    <ligand>
        <name>shikimate</name>
        <dbReference type="ChEBI" id="CHEBI:36208"/>
    </ligand>
</feature>
<evidence type="ECO:0000256" key="2">
    <source>
        <dbReference type="ARBA" id="ARBA00012962"/>
    </source>
</evidence>
<evidence type="ECO:0000259" key="11">
    <source>
        <dbReference type="Pfam" id="PF18317"/>
    </source>
</evidence>
<dbReference type="UniPathway" id="UPA00053">
    <property type="reaction ID" value="UER00087"/>
</dbReference>
<dbReference type="GO" id="GO:0050661">
    <property type="term" value="F:NADP binding"/>
    <property type="evidence" value="ECO:0007669"/>
    <property type="project" value="InterPro"/>
</dbReference>
<dbReference type="Pfam" id="PF01488">
    <property type="entry name" value="Shikimate_DH"/>
    <property type="match status" value="1"/>
</dbReference>
<dbReference type="GO" id="GO:0004764">
    <property type="term" value="F:shikimate 3-dehydrogenase (NADP+) activity"/>
    <property type="evidence" value="ECO:0007669"/>
    <property type="project" value="UniProtKB-UniRule"/>
</dbReference>
<evidence type="ECO:0000259" key="9">
    <source>
        <dbReference type="Pfam" id="PF01488"/>
    </source>
</evidence>
<feature type="binding site" evidence="8">
    <location>
        <begin position="154"/>
        <end position="159"/>
    </location>
    <ligand>
        <name>NADP(+)</name>
        <dbReference type="ChEBI" id="CHEBI:58349"/>
    </ligand>
</feature>
<dbReference type="Proteomes" id="UP000824988">
    <property type="component" value="Chromosome"/>
</dbReference>
<keyword evidence="6 8" id="KW-0057">Aromatic amino acid biosynthesis</keyword>
<evidence type="ECO:0000256" key="1">
    <source>
        <dbReference type="ARBA" id="ARBA00004871"/>
    </source>
</evidence>
<evidence type="ECO:0000313" key="12">
    <source>
        <dbReference type="EMBL" id="BBL72545.1"/>
    </source>
</evidence>
<feature type="domain" description="SDH C-terminal" evidence="11">
    <location>
        <begin position="242"/>
        <end position="270"/>
    </location>
</feature>
<comment type="similarity">
    <text evidence="8">Belongs to the shikimate dehydrogenase family.</text>
</comment>
<keyword evidence="5 8" id="KW-0560">Oxidoreductase</keyword>
<organism evidence="12 13">
    <name type="scientific">Methylogaea oryzae</name>
    <dbReference type="NCBI Taxonomy" id="1295382"/>
    <lineage>
        <taxon>Bacteria</taxon>
        <taxon>Pseudomonadati</taxon>
        <taxon>Pseudomonadota</taxon>
        <taxon>Gammaproteobacteria</taxon>
        <taxon>Methylococcales</taxon>
        <taxon>Methylococcaceae</taxon>
        <taxon>Methylogaea</taxon>
    </lineage>
</organism>
<gene>
    <name evidence="8 12" type="primary">aroE</name>
    <name evidence="12" type="ORF">MoryE10_31510</name>
</gene>
<keyword evidence="3 8" id="KW-0028">Amino-acid biosynthesis</keyword>
<dbReference type="GO" id="GO:0009423">
    <property type="term" value="P:chorismate biosynthetic process"/>
    <property type="evidence" value="ECO:0007669"/>
    <property type="project" value="UniProtKB-UniRule"/>
</dbReference>
<name>A0A8D4VR21_9GAMM</name>
<dbReference type="FunFam" id="3.40.50.720:FF:000104">
    <property type="entry name" value="Shikimate dehydrogenase (NADP(+))"/>
    <property type="match status" value="1"/>
</dbReference>
<feature type="binding site" evidence="8">
    <location>
        <position position="218"/>
    </location>
    <ligand>
        <name>NADP(+)</name>
        <dbReference type="ChEBI" id="CHEBI:58349"/>
    </ligand>
</feature>
<dbReference type="InterPro" id="IPR022893">
    <property type="entry name" value="Shikimate_DH_fam"/>
</dbReference>
<keyword evidence="13" id="KW-1185">Reference proteome</keyword>
<feature type="active site" description="Proton acceptor" evidence="8">
    <location>
        <position position="68"/>
    </location>
</feature>
<dbReference type="GO" id="GO:0019632">
    <property type="term" value="P:shikimate metabolic process"/>
    <property type="evidence" value="ECO:0007669"/>
    <property type="project" value="InterPro"/>
</dbReference>
<dbReference type="CDD" id="cd01065">
    <property type="entry name" value="NAD_bind_Shikimate_DH"/>
    <property type="match status" value="1"/>
</dbReference>
<dbReference type="KEGG" id="moz:MoryE10_31510"/>